<evidence type="ECO:0008006" key="4">
    <source>
        <dbReference type="Google" id="ProtNLM"/>
    </source>
</evidence>
<dbReference type="AlphaFoldDB" id="A0A518H896"/>
<dbReference type="OrthoDB" id="291697at2"/>
<sequence length="141" mass="14537" precursor="true">MKIAHGAGRISVRRLLVAILLATAGCAEEAGPEPMPTAPVDGLVLLSGRPLPGGWLEFLPVEGTVGRLRSARIGPDGSFRAEGVAEGTVAVRVAGAALPPPYAALLGQVFLIRRDVPPGGATGLVIDLDREYRSTAADPPR</sequence>
<feature type="signal peptide" evidence="1">
    <location>
        <begin position="1"/>
        <end position="29"/>
    </location>
</feature>
<name>A0A518H896_9BACT</name>
<dbReference type="RefSeq" id="WP_145274368.1">
    <property type="nucleotide sequence ID" value="NZ_CP036426.1"/>
</dbReference>
<gene>
    <name evidence="2" type="ORF">ElP_50150</name>
</gene>
<keyword evidence="3" id="KW-1185">Reference proteome</keyword>
<feature type="chain" id="PRO_5022106952" description="Carboxypeptidase regulatory-like domain-containing protein" evidence="1">
    <location>
        <begin position="30"/>
        <end position="141"/>
    </location>
</feature>
<dbReference type="Proteomes" id="UP000317835">
    <property type="component" value="Chromosome"/>
</dbReference>
<dbReference type="EMBL" id="CP036426">
    <property type="protein sequence ID" value="QDV37082.1"/>
    <property type="molecule type" value="Genomic_DNA"/>
</dbReference>
<accession>A0A518H896</accession>
<dbReference type="PROSITE" id="PS51257">
    <property type="entry name" value="PROKAR_LIPOPROTEIN"/>
    <property type="match status" value="1"/>
</dbReference>
<dbReference type="KEGG" id="tpla:ElP_50150"/>
<protein>
    <recommendedName>
        <fullName evidence="4">Carboxypeptidase regulatory-like domain-containing protein</fullName>
    </recommendedName>
</protein>
<organism evidence="2 3">
    <name type="scientific">Tautonia plasticadhaerens</name>
    <dbReference type="NCBI Taxonomy" id="2527974"/>
    <lineage>
        <taxon>Bacteria</taxon>
        <taxon>Pseudomonadati</taxon>
        <taxon>Planctomycetota</taxon>
        <taxon>Planctomycetia</taxon>
        <taxon>Isosphaerales</taxon>
        <taxon>Isosphaeraceae</taxon>
        <taxon>Tautonia</taxon>
    </lineage>
</organism>
<keyword evidence="1" id="KW-0732">Signal</keyword>
<evidence type="ECO:0000256" key="1">
    <source>
        <dbReference type="SAM" id="SignalP"/>
    </source>
</evidence>
<reference evidence="2 3" key="1">
    <citation type="submission" date="2019-02" db="EMBL/GenBank/DDBJ databases">
        <title>Deep-cultivation of Planctomycetes and their phenomic and genomic characterization uncovers novel biology.</title>
        <authorList>
            <person name="Wiegand S."/>
            <person name="Jogler M."/>
            <person name="Boedeker C."/>
            <person name="Pinto D."/>
            <person name="Vollmers J."/>
            <person name="Rivas-Marin E."/>
            <person name="Kohn T."/>
            <person name="Peeters S.H."/>
            <person name="Heuer A."/>
            <person name="Rast P."/>
            <person name="Oberbeckmann S."/>
            <person name="Bunk B."/>
            <person name="Jeske O."/>
            <person name="Meyerdierks A."/>
            <person name="Storesund J.E."/>
            <person name="Kallscheuer N."/>
            <person name="Luecker S."/>
            <person name="Lage O.M."/>
            <person name="Pohl T."/>
            <person name="Merkel B.J."/>
            <person name="Hornburger P."/>
            <person name="Mueller R.-W."/>
            <person name="Bruemmer F."/>
            <person name="Labrenz M."/>
            <person name="Spormann A.M."/>
            <person name="Op den Camp H."/>
            <person name="Overmann J."/>
            <person name="Amann R."/>
            <person name="Jetten M.S.M."/>
            <person name="Mascher T."/>
            <person name="Medema M.H."/>
            <person name="Devos D.P."/>
            <person name="Kaster A.-K."/>
            <person name="Ovreas L."/>
            <person name="Rohde M."/>
            <person name="Galperin M.Y."/>
            <person name="Jogler C."/>
        </authorList>
    </citation>
    <scope>NUCLEOTIDE SEQUENCE [LARGE SCALE GENOMIC DNA]</scope>
    <source>
        <strain evidence="2 3">ElP</strain>
    </source>
</reference>
<proteinExistence type="predicted"/>
<evidence type="ECO:0000313" key="2">
    <source>
        <dbReference type="EMBL" id="QDV37082.1"/>
    </source>
</evidence>
<evidence type="ECO:0000313" key="3">
    <source>
        <dbReference type="Proteomes" id="UP000317835"/>
    </source>
</evidence>